<reference evidence="2 3" key="1">
    <citation type="submission" date="2023-09" db="EMBL/GenBank/DDBJ databases">
        <authorList>
            <person name="Wang M."/>
        </authorList>
    </citation>
    <scope>NUCLEOTIDE SEQUENCE [LARGE SCALE GENOMIC DNA]</scope>
    <source>
        <strain evidence="2">GT-2023</strain>
        <tissue evidence="2">Liver</tissue>
    </source>
</reference>
<dbReference type="Proteomes" id="UP001558613">
    <property type="component" value="Unassembled WGS sequence"/>
</dbReference>
<sequence length="232" mass="25968">MRPSAETAHGHDLPSSERVQRESPSCELSGNPASLLLHESRETDRSLSGSQNKGSKKMKAALKMEQMGHRNGKIQRRVTRTPQSERVCFHEAQTIASRYRKQVEEMQRAFNKTIIKLQNTSRMAEEQDQRQTDSIQSLQVQLENVTQLVLSLSVSVSRLQQEVSDDRAILCCVLLCVLLGCDLCEYGQISESLLSIHKRSGCSEEMNAGCDAEPLIRCRSRPSPPDGGSRWG</sequence>
<evidence type="ECO:0000313" key="2">
    <source>
        <dbReference type="EMBL" id="KAL1279660.1"/>
    </source>
</evidence>
<organism evidence="2 3">
    <name type="scientific">Cirrhinus molitorella</name>
    <name type="common">mud carp</name>
    <dbReference type="NCBI Taxonomy" id="172907"/>
    <lineage>
        <taxon>Eukaryota</taxon>
        <taxon>Metazoa</taxon>
        <taxon>Chordata</taxon>
        <taxon>Craniata</taxon>
        <taxon>Vertebrata</taxon>
        <taxon>Euteleostomi</taxon>
        <taxon>Actinopterygii</taxon>
        <taxon>Neopterygii</taxon>
        <taxon>Teleostei</taxon>
        <taxon>Ostariophysi</taxon>
        <taxon>Cypriniformes</taxon>
        <taxon>Cyprinidae</taxon>
        <taxon>Labeoninae</taxon>
        <taxon>Labeonini</taxon>
        <taxon>Cirrhinus</taxon>
    </lineage>
</organism>
<gene>
    <name evidence="2" type="ORF">QQF64_014260</name>
</gene>
<evidence type="ECO:0000313" key="3">
    <source>
        <dbReference type="Proteomes" id="UP001558613"/>
    </source>
</evidence>
<name>A0ABR3NRK2_9TELE</name>
<feature type="region of interest" description="Disordered" evidence="1">
    <location>
        <begin position="1"/>
        <end position="59"/>
    </location>
</feature>
<feature type="compositionally biased region" description="Basic and acidic residues" evidence="1">
    <location>
        <begin position="8"/>
        <end position="21"/>
    </location>
</feature>
<accession>A0ABR3NRK2</accession>
<keyword evidence="3" id="KW-1185">Reference proteome</keyword>
<feature type="compositionally biased region" description="Polar residues" evidence="1">
    <location>
        <begin position="22"/>
        <end position="32"/>
    </location>
</feature>
<evidence type="ECO:0000256" key="1">
    <source>
        <dbReference type="SAM" id="MobiDB-lite"/>
    </source>
</evidence>
<protein>
    <submittedName>
        <fullName evidence="2">Uncharacterized protein</fullName>
    </submittedName>
</protein>
<comment type="caution">
    <text evidence="2">The sequence shown here is derived from an EMBL/GenBank/DDBJ whole genome shotgun (WGS) entry which is preliminary data.</text>
</comment>
<proteinExistence type="predicted"/>
<dbReference type="EMBL" id="JAYMGO010000002">
    <property type="protein sequence ID" value="KAL1279660.1"/>
    <property type="molecule type" value="Genomic_DNA"/>
</dbReference>